<feature type="domain" description="BPL/LPL catalytic" evidence="2">
    <location>
        <begin position="1"/>
        <end position="184"/>
    </location>
</feature>
<proteinExistence type="predicted"/>
<keyword evidence="1 3" id="KW-0436">Ligase</keyword>
<dbReference type="AlphaFoldDB" id="A0A9D9EFJ6"/>
<dbReference type="InterPro" id="IPR045864">
    <property type="entry name" value="aa-tRNA-synth_II/BPL/LPL"/>
</dbReference>
<dbReference type="EC" id="6.3.4.15" evidence="3"/>
<reference evidence="3" key="2">
    <citation type="journal article" date="2021" name="PeerJ">
        <title>Extensive microbial diversity within the chicken gut microbiome revealed by metagenomics and culture.</title>
        <authorList>
            <person name="Gilroy R."/>
            <person name="Ravi A."/>
            <person name="Getino M."/>
            <person name="Pursley I."/>
            <person name="Horton D.L."/>
            <person name="Alikhan N.F."/>
            <person name="Baker D."/>
            <person name="Gharbi K."/>
            <person name="Hall N."/>
            <person name="Watson M."/>
            <person name="Adriaenssens E.M."/>
            <person name="Foster-Nyarko E."/>
            <person name="Jarju S."/>
            <person name="Secka A."/>
            <person name="Antonio M."/>
            <person name="Oren A."/>
            <person name="Chaudhuri R.R."/>
            <person name="La Ragione R."/>
            <person name="Hildebrand F."/>
            <person name="Pallen M.J."/>
        </authorList>
    </citation>
    <scope>NUCLEOTIDE SEQUENCE</scope>
    <source>
        <strain evidence="3">D3-1215</strain>
    </source>
</reference>
<dbReference type="InterPro" id="IPR004143">
    <property type="entry name" value="BPL_LPL_catalytic"/>
</dbReference>
<dbReference type="PROSITE" id="PS51733">
    <property type="entry name" value="BPL_LPL_CATALYTIC"/>
    <property type="match status" value="1"/>
</dbReference>
<dbReference type="Proteomes" id="UP000823637">
    <property type="component" value="Unassembled WGS sequence"/>
</dbReference>
<dbReference type="Pfam" id="PF03099">
    <property type="entry name" value="BPL_LplA_LipB"/>
    <property type="match status" value="1"/>
</dbReference>
<evidence type="ECO:0000259" key="2">
    <source>
        <dbReference type="PROSITE" id="PS51733"/>
    </source>
</evidence>
<evidence type="ECO:0000313" key="3">
    <source>
        <dbReference type="EMBL" id="MBO8446764.1"/>
    </source>
</evidence>
<dbReference type="Gene3D" id="3.30.930.10">
    <property type="entry name" value="Bira Bifunctional Protein, Domain 2"/>
    <property type="match status" value="1"/>
</dbReference>
<accession>A0A9D9EFJ6</accession>
<sequence length="261" mass="29604">MFSAFLTNSLFLEETDSTNSYLARLLASGERLGNGFIVYSGFQTDGRGQMNNHWESERGCNLLFSMLLYPDKMDAAKQFPLSEAVALGITDSLDKFDDGFKVKWPNDIYWHDKKISGILIENHLHGAFVHDSIIGVGLNVNQEKFTSDAPNPVSLFQITKNKQEPMPLLETIRQNIMRRFGQINTQGALLHEDYLAKLYRFGEWRQYKDKNGKFTGRIRDVASNGIITVEHESGKTLEYAFKEIGFVIGQVQASVKDHAQL</sequence>
<dbReference type="SUPFAM" id="SSF55681">
    <property type="entry name" value="Class II aaRS and biotin synthetases"/>
    <property type="match status" value="1"/>
</dbReference>
<protein>
    <submittedName>
        <fullName evidence="3">Biotin--[acetyl-CoA-carboxylase] ligase</fullName>
        <ecNumber evidence="3">6.3.4.15</ecNumber>
    </submittedName>
</protein>
<gene>
    <name evidence="3" type="ORF">IAC32_03330</name>
</gene>
<dbReference type="EMBL" id="JADIMR010000048">
    <property type="protein sequence ID" value="MBO8446764.1"/>
    <property type="molecule type" value="Genomic_DNA"/>
</dbReference>
<reference evidence="3" key="1">
    <citation type="submission" date="2020-10" db="EMBL/GenBank/DDBJ databases">
        <authorList>
            <person name="Gilroy R."/>
        </authorList>
    </citation>
    <scope>NUCLEOTIDE SEQUENCE</scope>
    <source>
        <strain evidence="3">D3-1215</strain>
    </source>
</reference>
<comment type="caution">
    <text evidence="3">The sequence shown here is derived from an EMBL/GenBank/DDBJ whole genome shotgun (WGS) entry which is preliminary data.</text>
</comment>
<name>A0A9D9EFJ6_9BACT</name>
<dbReference type="PANTHER" id="PTHR12835">
    <property type="entry name" value="BIOTIN PROTEIN LIGASE"/>
    <property type="match status" value="1"/>
</dbReference>
<dbReference type="CDD" id="cd16442">
    <property type="entry name" value="BPL"/>
    <property type="match status" value="1"/>
</dbReference>
<evidence type="ECO:0000256" key="1">
    <source>
        <dbReference type="ARBA" id="ARBA00022598"/>
    </source>
</evidence>
<evidence type="ECO:0000313" key="4">
    <source>
        <dbReference type="Proteomes" id="UP000823637"/>
    </source>
</evidence>
<dbReference type="NCBIfam" id="TIGR00121">
    <property type="entry name" value="birA_ligase"/>
    <property type="match status" value="1"/>
</dbReference>
<dbReference type="InterPro" id="IPR004408">
    <property type="entry name" value="Biotin_CoA_COase_ligase"/>
</dbReference>
<dbReference type="GO" id="GO:0004077">
    <property type="term" value="F:biotin--[biotin carboxyl-carrier protein] ligase activity"/>
    <property type="evidence" value="ECO:0007669"/>
    <property type="project" value="UniProtKB-EC"/>
</dbReference>
<organism evidence="3 4">
    <name type="scientific">Candidatus Enterocola intestinipullorum</name>
    <dbReference type="NCBI Taxonomy" id="2840783"/>
    <lineage>
        <taxon>Bacteria</taxon>
        <taxon>Pseudomonadati</taxon>
        <taxon>Bacteroidota</taxon>
        <taxon>Bacteroidia</taxon>
        <taxon>Bacteroidales</taxon>
        <taxon>Candidatus Enterocola</taxon>
    </lineage>
</organism>
<dbReference type="GO" id="GO:0005737">
    <property type="term" value="C:cytoplasm"/>
    <property type="evidence" value="ECO:0007669"/>
    <property type="project" value="TreeGrafter"/>
</dbReference>
<dbReference type="PANTHER" id="PTHR12835:SF5">
    <property type="entry name" value="BIOTIN--PROTEIN LIGASE"/>
    <property type="match status" value="1"/>
</dbReference>